<keyword evidence="9" id="KW-1185">Reference proteome</keyword>
<dbReference type="SUPFAM" id="SSF103473">
    <property type="entry name" value="MFS general substrate transporter"/>
    <property type="match status" value="1"/>
</dbReference>
<evidence type="ECO:0000313" key="9">
    <source>
        <dbReference type="Proteomes" id="UP000238350"/>
    </source>
</evidence>
<feature type="transmembrane region" description="Helical" evidence="6">
    <location>
        <begin position="425"/>
        <end position="443"/>
    </location>
</feature>
<evidence type="ECO:0000313" key="8">
    <source>
        <dbReference type="EMBL" id="PRT54983.1"/>
    </source>
</evidence>
<accession>A0A2T0FJ03</accession>
<protein>
    <submittedName>
        <fullName evidence="8">Putative MFS-type transporter C16A3.17c</fullName>
    </submittedName>
</protein>
<feature type="transmembrane region" description="Helical" evidence="6">
    <location>
        <begin position="226"/>
        <end position="246"/>
    </location>
</feature>
<feature type="transmembrane region" description="Helical" evidence="6">
    <location>
        <begin position="69"/>
        <end position="98"/>
    </location>
</feature>
<feature type="transmembrane region" description="Helical" evidence="6">
    <location>
        <begin position="110"/>
        <end position="126"/>
    </location>
</feature>
<dbReference type="GO" id="GO:0022857">
    <property type="term" value="F:transmembrane transporter activity"/>
    <property type="evidence" value="ECO:0007669"/>
    <property type="project" value="InterPro"/>
</dbReference>
<sequence length="579" mass="62816">MLSREAARERLTLMFWRPKGHVDIKDGTPESLSAFPEKAVEQQANADAMDTSPDEQSEGQQHFRPSFRFACVMLVLWLLTLLVAIDSTAISTALLSIASHLDATTVQTEWIANAYMVTAGAFQFLFSSLSDIYGRKPLIIAAFMFLLVGTIMCGVSQNIETLLAGRTIQGIGAAGTLVIPEVLVADLIPLRLRGVYYAILAGSWAVGGGVGPIIGGAFAETVTWRWIFYLNLPICGVSLAITPFALKLKKVHADRSFMEKFKMIDIGGNILFLGSSTSLMLGLSLGGISYPWGDARSIVPIVVGGAGLVSTVLYEIHVASQPMINMKVFSTWGAIAAQVQNVLQGIVVMAWLYFLPMYFQGIKLYNPLITGLAQIPVAVVLSIAALLAGVVIRWSGHYLFVQWISLVLASVGMGLYILLNLDTTVAEWIFLAVAPGIGLGMLYSSSAQSAMAPINPSLWTDAAAVMSFARSLGEAFGVAVGGAIFASQMKHHLSKIDNVQVDPTKVIQVVEYIQQLPEGDIRHQLQNALLKTIRTLMLVMMIFCIVGLSLCVFMKEYSIDIAHEVQQGIDEDRTDESED</sequence>
<comment type="subcellular location">
    <subcellularLocation>
        <location evidence="1">Membrane</location>
        <topology evidence="1">Multi-pass membrane protein</topology>
    </subcellularLocation>
</comment>
<evidence type="ECO:0000259" key="7">
    <source>
        <dbReference type="PROSITE" id="PS50850"/>
    </source>
</evidence>
<feature type="domain" description="Major facilitator superfamily (MFS) profile" evidence="7">
    <location>
        <begin position="72"/>
        <end position="559"/>
    </location>
</feature>
<evidence type="ECO:0000256" key="6">
    <source>
        <dbReference type="SAM" id="Phobius"/>
    </source>
</evidence>
<keyword evidence="5 6" id="KW-0472">Membrane</keyword>
<comment type="caution">
    <text evidence="8">The sequence shown here is derived from an EMBL/GenBank/DDBJ whole genome shotgun (WGS) entry which is preliminary data.</text>
</comment>
<feature type="transmembrane region" description="Helical" evidence="6">
    <location>
        <begin position="328"/>
        <end position="353"/>
    </location>
</feature>
<dbReference type="Pfam" id="PF07690">
    <property type="entry name" value="MFS_1"/>
    <property type="match status" value="1"/>
</dbReference>
<organism evidence="8 9">
    <name type="scientific">Wickerhamiella sorbophila</name>
    <dbReference type="NCBI Taxonomy" id="45607"/>
    <lineage>
        <taxon>Eukaryota</taxon>
        <taxon>Fungi</taxon>
        <taxon>Dikarya</taxon>
        <taxon>Ascomycota</taxon>
        <taxon>Saccharomycotina</taxon>
        <taxon>Dipodascomycetes</taxon>
        <taxon>Dipodascales</taxon>
        <taxon>Trichomonascaceae</taxon>
        <taxon>Wickerhamiella</taxon>
    </lineage>
</organism>
<feature type="transmembrane region" description="Helical" evidence="6">
    <location>
        <begin position="373"/>
        <end position="392"/>
    </location>
</feature>
<evidence type="ECO:0000256" key="1">
    <source>
        <dbReference type="ARBA" id="ARBA00004141"/>
    </source>
</evidence>
<feature type="transmembrane region" description="Helical" evidence="6">
    <location>
        <begin position="399"/>
        <end position="419"/>
    </location>
</feature>
<evidence type="ECO:0000256" key="4">
    <source>
        <dbReference type="ARBA" id="ARBA00022989"/>
    </source>
</evidence>
<dbReference type="PANTHER" id="PTHR23501">
    <property type="entry name" value="MAJOR FACILITATOR SUPERFAMILY"/>
    <property type="match status" value="1"/>
</dbReference>
<dbReference type="InterPro" id="IPR011701">
    <property type="entry name" value="MFS"/>
</dbReference>
<dbReference type="RefSeq" id="XP_024664928.1">
    <property type="nucleotide sequence ID" value="XM_024809160.1"/>
</dbReference>
<proteinExistence type="inferred from homology"/>
<feature type="transmembrane region" description="Helical" evidence="6">
    <location>
        <begin position="138"/>
        <end position="159"/>
    </location>
</feature>
<evidence type="ECO:0000256" key="5">
    <source>
        <dbReference type="ARBA" id="ARBA00023136"/>
    </source>
</evidence>
<dbReference type="Gene3D" id="1.20.1250.20">
    <property type="entry name" value="MFS general substrate transporter like domains"/>
    <property type="match status" value="1"/>
</dbReference>
<gene>
    <name evidence="8" type="ORF">B9G98_02603</name>
</gene>
<feature type="transmembrane region" description="Helical" evidence="6">
    <location>
        <begin position="536"/>
        <end position="555"/>
    </location>
</feature>
<name>A0A2T0FJ03_9ASCO</name>
<dbReference type="PROSITE" id="PS50850">
    <property type="entry name" value="MFS"/>
    <property type="match status" value="1"/>
</dbReference>
<feature type="transmembrane region" description="Helical" evidence="6">
    <location>
        <begin position="298"/>
        <end position="316"/>
    </location>
</feature>
<dbReference type="PANTHER" id="PTHR23501:SF59">
    <property type="entry name" value="MAJOR FACILITATOR SUPERFAMILY (MFS) PROFILE DOMAIN-CONTAINING PROTEIN-RELATED"/>
    <property type="match status" value="1"/>
</dbReference>
<evidence type="ECO:0000256" key="2">
    <source>
        <dbReference type="ARBA" id="ARBA00008335"/>
    </source>
</evidence>
<keyword evidence="4 6" id="KW-1133">Transmembrane helix</keyword>
<dbReference type="PRINTS" id="PR01036">
    <property type="entry name" value="TCRTETB"/>
</dbReference>
<feature type="transmembrane region" description="Helical" evidence="6">
    <location>
        <begin position="195"/>
        <end position="214"/>
    </location>
</feature>
<dbReference type="Proteomes" id="UP000238350">
    <property type="component" value="Unassembled WGS sequence"/>
</dbReference>
<dbReference type="OrthoDB" id="10021397at2759"/>
<feature type="transmembrane region" description="Helical" evidence="6">
    <location>
        <begin position="171"/>
        <end position="188"/>
    </location>
</feature>
<evidence type="ECO:0000256" key="3">
    <source>
        <dbReference type="ARBA" id="ARBA00022692"/>
    </source>
</evidence>
<dbReference type="EMBL" id="NDIQ01000021">
    <property type="protein sequence ID" value="PRT54983.1"/>
    <property type="molecule type" value="Genomic_DNA"/>
</dbReference>
<dbReference type="InterPro" id="IPR020846">
    <property type="entry name" value="MFS_dom"/>
</dbReference>
<dbReference type="AlphaFoldDB" id="A0A2T0FJ03"/>
<dbReference type="GO" id="GO:0005886">
    <property type="term" value="C:plasma membrane"/>
    <property type="evidence" value="ECO:0007669"/>
    <property type="project" value="TreeGrafter"/>
</dbReference>
<comment type="similarity">
    <text evidence="2">Belongs to the major facilitator superfamily.</text>
</comment>
<reference evidence="8 9" key="1">
    <citation type="submission" date="2017-04" db="EMBL/GenBank/DDBJ databases">
        <title>Genome sequencing of [Candida] sorbophila.</title>
        <authorList>
            <person name="Ahn J.O."/>
        </authorList>
    </citation>
    <scope>NUCLEOTIDE SEQUENCE [LARGE SCALE GENOMIC DNA]</scope>
    <source>
        <strain evidence="8 9">DS02</strain>
    </source>
</reference>
<dbReference type="GeneID" id="36516351"/>
<feature type="transmembrane region" description="Helical" evidence="6">
    <location>
        <begin position="266"/>
        <end position="292"/>
    </location>
</feature>
<dbReference type="Gene3D" id="1.20.1720.10">
    <property type="entry name" value="Multidrug resistance protein D"/>
    <property type="match status" value="1"/>
</dbReference>
<dbReference type="InterPro" id="IPR036259">
    <property type="entry name" value="MFS_trans_sf"/>
</dbReference>
<keyword evidence="3 6" id="KW-0812">Transmembrane</keyword>
<dbReference type="STRING" id="45607.A0A2T0FJ03"/>